<evidence type="ECO:0000313" key="6">
    <source>
        <dbReference type="EMBL" id="RAS60899.1"/>
    </source>
</evidence>
<comment type="cofactor">
    <cofactor evidence="1">
        <name>Mg(2+)</name>
        <dbReference type="ChEBI" id="CHEBI:18420"/>
    </cofactor>
</comment>
<keyword evidence="4" id="KW-0472">Membrane</keyword>
<dbReference type="NCBIfam" id="TIGR00254">
    <property type="entry name" value="GGDEF"/>
    <property type="match status" value="1"/>
</dbReference>
<dbReference type="Gene3D" id="3.30.70.270">
    <property type="match status" value="1"/>
</dbReference>
<dbReference type="InterPro" id="IPR029787">
    <property type="entry name" value="Nucleotide_cyclase"/>
</dbReference>
<dbReference type="InterPro" id="IPR043128">
    <property type="entry name" value="Rev_trsase/Diguanyl_cyclase"/>
</dbReference>
<dbReference type="SMART" id="SM00267">
    <property type="entry name" value="GGDEF"/>
    <property type="match status" value="1"/>
</dbReference>
<dbReference type="Pfam" id="PF00990">
    <property type="entry name" value="GGDEF"/>
    <property type="match status" value="1"/>
</dbReference>
<dbReference type="CDD" id="cd18773">
    <property type="entry name" value="PDC1_HK_sensor"/>
    <property type="match status" value="1"/>
</dbReference>
<dbReference type="AlphaFoldDB" id="A0A329EH84"/>
<dbReference type="PROSITE" id="PS50887">
    <property type="entry name" value="GGDEF"/>
    <property type="match status" value="1"/>
</dbReference>
<dbReference type="PANTHER" id="PTHR45138:SF9">
    <property type="entry name" value="DIGUANYLATE CYCLASE DGCM-RELATED"/>
    <property type="match status" value="1"/>
</dbReference>
<feature type="transmembrane region" description="Helical" evidence="4">
    <location>
        <begin position="306"/>
        <end position="325"/>
    </location>
</feature>
<comment type="caution">
    <text evidence="6">The sequence shown here is derived from an EMBL/GenBank/DDBJ whole genome shotgun (WGS) entry which is preliminary data.</text>
</comment>
<keyword evidence="4" id="KW-0812">Transmembrane</keyword>
<evidence type="ECO:0000256" key="4">
    <source>
        <dbReference type="SAM" id="Phobius"/>
    </source>
</evidence>
<dbReference type="Proteomes" id="UP000248729">
    <property type="component" value="Unassembled WGS sequence"/>
</dbReference>
<dbReference type="CDD" id="cd01949">
    <property type="entry name" value="GGDEF"/>
    <property type="match status" value="1"/>
</dbReference>
<evidence type="ECO:0000256" key="3">
    <source>
        <dbReference type="ARBA" id="ARBA00034247"/>
    </source>
</evidence>
<evidence type="ECO:0000313" key="7">
    <source>
        <dbReference type="Proteomes" id="UP000248729"/>
    </source>
</evidence>
<dbReference type="FunFam" id="3.30.70.270:FF:000001">
    <property type="entry name" value="Diguanylate cyclase domain protein"/>
    <property type="match status" value="1"/>
</dbReference>
<dbReference type="PANTHER" id="PTHR45138">
    <property type="entry name" value="REGULATORY COMPONENTS OF SENSORY TRANSDUCTION SYSTEM"/>
    <property type="match status" value="1"/>
</dbReference>
<evidence type="ECO:0000256" key="1">
    <source>
        <dbReference type="ARBA" id="ARBA00001946"/>
    </source>
</evidence>
<dbReference type="InterPro" id="IPR000160">
    <property type="entry name" value="GGDEF_dom"/>
</dbReference>
<evidence type="ECO:0000256" key="2">
    <source>
        <dbReference type="ARBA" id="ARBA00012528"/>
    </source>
</evidence>
<dbReference type="GO" id="GO:1902201">
    <property type="term" value="P:negative regulation of bacterial-type flagellum-dependent cell motility"/>
    <property type="evidence" value="ECO:0007669"/>
    <property type="project" value="TreeGrafter"/>
</dbReference>
<keyword evidence="4" id="KW-1133">Transmembrane helix</keyword>
<organism evidence="6 7">
    <name type="scientific">Vibrio diazotrophicus</name>
    <dbReference type="NCBI Taxonomy" id="685"/>
    <lineage>
        <taxon>Bacteria</taxon>
        <taxon>Pseudomonadati</taxon>
        <taxon>Pseudomonadota</taxon>
        <taxon>Gammaproteobacteria</taxon>
        <taxon>Vibrionales</taxon>
        <taxon>Vibrionaceae</taxon>
        <taxon>Vibrio</taxon>
    </lineage>
</organism>
<proteinExistence type="predicted"/>
<feature type="transmembrane region" description="Helical" evidence="4">
    <location>
        <begin position="12"/>
        <end position="36"/>
    </location>
</feature>
<dbReference type="SUPFAM" id="SSF55073">
    <property type="entry name" value="Nucleotide cyclase"/>
    <property type="match status" value="1"/>
</dbReference>
<name>A0A329EH84_VIBDI</name>
<accession>A0A329EH84</accession>
<protein>
    <recommendedName>
        <fullName evidence="2">diguanylate cyclase</fullName>
        <ecNumber evidence="2">2.7.7.65</ecNumber>
    </recommendedName>
</protein>
<dbReference type="GO" id="GO:0043709">
    <property type="term" value="P:cell adhesion involved in single-species biofilm formation"/>
    <property type="evidence" value="ECO:0007669"/>
    <property type="project" value="TreeGrafter"/>
</dbReference>
<sequence>MRSKYMQPKKSYKKIVIFGPLILVFAILSMMVYSYLMVLNQQITSEYRNVNAMLQRAGKILVALDYGFSSYYESTLTEATDFNVEVVNGVCQLSPKESLMITKNLAHSSPPINISYMMIGDEKYCNASSDVTELALRKVTLAPIISFLHDLDDYVIGVHYLDEHGFIISSPKEAIQGITQEQLKTVRLRSFWQEASQNPDVISVVGPSAFSEVLMQRNNMTLAMPVFENAVFKGVVVLDVSVDKLIGDLSPVAGKIRLVRTESLPTDGSVYLPHKLEVSYTNMDHYLYYYWDWGTEFKQFVNETSMSLAVVFLCYLVTVMGVLHLGTRVEKSYYADLASHDPMTGVLNRRGMEEFLRGKTHQQYLSIAVLDIDNFKSINDTYGHDVGDDVICYLGEQIEKSIRNTDAVARFGGEEFVVYLTGDDSDVLKKIMLRVKEAITSQSSEVVENGFTVSGGVEIIQSDKGCDFDKLFKIADEKLYQAKTTGKDKLVF</sequence>
<reference evidence="6 7" key="1">
    <citation type="submission" date="2018-06" db="EMBL/GenBank/DDBJ databases">
        <title>Freshwater and sediment microbial communities from various areas in North America, analyzing microbe dynamics in response to fracking.</title>
        <authorList>
            <person name="Lamendella R."/>
        </authorList>
    </citation>
    <scope>NUCLEOTIDE SEQUENCE [LARGE SCALE GENOMIC DNA]</scope>
    <source>
        <strain evidence="6 7">99A</strain>
    </source>
</reference>
<gene>
    <name evidence="6" type="ORF">DET48_1207</name>
</gene>
<dbReference type="InterPro" id="IPR050469">
    <property type="entry name" value="Diguanylate_Cyclase"/>
</dbReference>
<comment type="catalytic activity">
    <reaction evidence="3">
        <text>2 GTP = 3',3'-c-di-GMP + 2 diphosphate</text>
        <dbReference type="Rhea" id="RHEA:24898"/>
        <dbReference type="ChEBI" id="CHEBI:33019"/>
        <dbReference type="ChEBI" id="CHEBI:37565"/>
        <dbReference type="ChEBI" id="CHEBI:58805"/>
        <dbReference type="EC" id="2.7.7.65"/>
    </reaction>
</comment>
<dbReference type="EMBL" id="QLTR01000020">
    <property type="protein sequence ID" value="RAS60899.1"/>
    <property type="molecule type" value="Genomic_DNA"/>
</dbReference>
<feature type="domain" description="GGDEF" evidence="5">
    <location>
        <begin position="363"/>
        <end position="492"/>
    </location>
</feature>
<dbReference type="GO" id="GO:0052621">
    <property type="term" value="F:diguanylate cyclase activity"/>
    <property type="evidence" value="ECO:0007669"/>
    <property type="project" value="UniProtKB-EC"/>
</dbReference>
<evidence type="ECO:0000259" key="5">
    <source>
        <dbReference type="PROSITE" id="PS50887"/>
    </source>
</evidence>
<dbReference type="GO" id="GO:0005886">
    <property type="term" value="C:plasma membrane"/>
    <property type="evidence" value="ECO:0007669"/>
    <property type="project" value="TreeGrafter"/>
</dbReference>
<dbReference type="EC" id="2.7.7.65" evidence="2"/>